<organism evidence="2 3">
    <name type="scientific">Natrarchaeobaculum sulfurireducens</name>
    <dbReference type="NCBI Taxonomy" id="2044521"/>
    <lineage>
        <taxon>Archaea</taxon>
        <taxon>Methanobacteriati</taxon>
        <taxon>Methanobacteriota</taxon>
        <taxon>Stenosarchaea group</taxon>
        <taxon>Halobacteria</taxon>
        <taxon>Halobacteriales</taxon>
        <taxon>Natrialbaceae</taxon>
        <taxon>Natrarchaeobaculum</taxon>
    </lineage>
</organism>
<dbReference type="GeneID" id="37640392"/>
<dbReference type="InterPro" id="IPR011009">
    <property type="entry name" value="Kinase-like_dom_sf"/>
</dbReference>
<dbReference type="GO" id="GO:0016740">
    <property type="term" value="F:transferase activity"/>
    <property type="evidence" value="ECO:0007669"/>
    <property type="project" value="UniProtKB-KW"/>
</dbReference>
<geneLocation type="plasmid" evidence="3">
    <name>paarc-mg-01</name>
</geneLocation>
<keyword evidence="2" id="KW-0808">Transferase</keyword>
<dbReference type="SUPFAM" id="SSF56112">
    <property type="entry name" value="Protein kinase-like (PK-like)"/>
    <property type="match status" value="1"/>
</dbReference>
<evidence type="ECO:0000313" key="3">
    <source>
        <dbReference type="Proteomes" id="UP000258613"/>
    </source>
</evidence>
<dbReference type="InterPro" id="IPR051678">
    <property type="entry name" value="AGP_Transferase"/>
</dbReference>
<dbReference type="EMBL" id="CP027032">
    <property type="protein sequence ID" value="AXR79934.1"/>
    <property type="molecule type" value="Genomic_DNA"/>
</dbReference>
<dbReference type="InterPro" id="IPR002575">
    <property type="entry name" value="Aminoglycoside_PTrfase"/>
</dbReference>
<keyword evidence="3" id="KW-1185">Reference proteome</keyword>
<evidence type="ECO:0000259" key="1">
    <source>
        <dbReference type="Pfam" id="PF01636"/>
    </source>
</evidence>
<dbReference type="AlphaFoldDB" id="A0A346PK89"/>
<keyword evidence="2" id="KW-0614">Plasmid</keyword>
<reference evidence="2 3" key="1">
    <citation type="submission" date="2018-02" db="EMBL/GenBank/DDBJ databases">
        <title>Phenotypic and genomic properties of facultatively anaerobic sulfur-reducing natronoarchaea from hypersaline soda lakes.</title>
        <authorList>
            <person name="Sorokin D.Y."/>
            <person name="Kublanov I.V."/>
            <person name="Roman P."/>
            <person name="Sinninghe Damste J.S."/>
            <person name="Golyshin P.N."/>
            <person name="Rojo D."/>
            <person name="Ciordia S."/>
            <person name="Mena M.D.C."/>
            <person name="Ferrer M."/>
            <person name="Messina E."/>
            <person name="Smedile F."/>
            <person name="La Spada G."/>
            <person name="La Cono V."/>
            <person name="Yakimov M.M."/>
        </authorList>
    </citation>
    <scope>NUCLEOTIDE SEQUENCE [LARGE SCALE GENOMIC DNA]</scope>
    <source>
        <strain evidence="2 3">AArc-Mg</strain>
        <plasmid evidence="3">paarc-mg-01</plasmid>
    </source>
</reference>
<dbReference type="Pfam" id="PF01636">
    <property type="entry name" value="APH"/>
    <property type="match status" value="1"/>
</dbReference>
<name>A0A346PK89_9EURY</name>
<dbReference type="Proteomes" id="UP000258613">
    <property type="component" value="Plasmid pAArc-Mg-01"/>
</dbReference>
<dbReference type="KEGG" id="nag:AArcMg_4109"/>
<feature type="domain" description="Aminoglycoside phosphotransferase" evidence="1">
    <location>
        <begin position="34"/>
        <end position="274"/>
    </location>
</feature>
<dbReference type="Gene3D" id="3.90.1200.10">
    <property type="match status" value="1"/>
</dbReference>
<evidence type="ECO:0000313" key="2">
    <source>
        <dbReference type="EMBL" id="AXR79934.1"/>
    </source>
</evidence>
<accession>A0A346PK89</accession>
<proteinExistence type="predicted"/>
<dbReference type="PANTHER" id="PTHR21310:SF15">
    <property type="entry name" value="AMINOGLYCOSIDE PHOSPHOTRANSFERASE DOMAIN-CONTAINING PROTEIN"/>
    <property type="match status" value="1"/>
</dbReference>
<protein>
    <submittedName>
        <fullName evidence="2">Aminoglycoside phosphotransferase</fullName>
    </submittedName>
</protein>
<gene>
    <name evidence="2" type="ORF">AArcMg_4109</name>
</gene>
<dbReference type="OrthoDB" id="350437at2157"/>
<dbReference type="PANTHER" id="PTHR21310">
    <property type="entry name" value="AMINOGLYCOSIDE PHOSPHOTRANSFERASE-RELATED-RELATED"/>
    <property type="match status" value="1"/>
</dbReference>
<sequence>MIERAVTDVFDDRFHRTATYALEQFPERPVDLTTISRGNRKQTAVARFADRAPMVVQLCATPRWLEPEALLLGCIADRTTVPVPAVHGSGTVDDIGYLLTEYVPGDDLHARFTDLNADKRRMLVRSLGEALAQLHEAFQFDGYGRLVVADGSLAATRGEWSEWFTEYGLEAIRRLPESFEPLRTELEAFIKSEVPVHNPPAHLYPWDFRPGNMLVDGGTITAIVDWETPCAASAAVAVAKAEYLIADWYGIAPEALRAAFRDGYSSVRPYPELRPEHQVAAIADSAVDSNGVVTNPLYPELGPTEAIAFHRQQLQMVVERLEKA</sequence>
<dbReference type="RefSeq" id="WP_117366845.1">
    <property type="nucleotide sequence ID" value="NZ_CP027032.1"/>
</dbReference>